<evidence type="ECO:0000256" key="11">
    <source>
        <dbReference type="ARBA" id="ARBA00023027"/>
    </source>
</evidence>
<feature type="domain" description="NADH:quinone oxidoreductase/Mrp antiporter transmembrane" evidence="18">
    <location>
        <begin position="112"/>
        <end position="403"/>
    </location>
</feature>
<keyword evidence="12 16" id="KW-0830">Ubiquinone</keyword>
<evidence type="ECO:0000259" key="18">
    <source>
        <dbReference type="Pfam" id="PF00361"/>
    </source>
</evidence>
<dbReference type="GO" id="GO:0048039">
    <property type="term" value="F:ubiquinone binding"/>
    <property type="evidence" value="ECO:0007669"/>
    <property type="project" value="TreeGrafter"/>
</dbReference>
<feature type="chain" id="PRO_5029831877" description="NADH-ubiquinone oxidoreductase chain 4" evidence="17">
    <location>
        <begin position="18"/>
        <end position="459"/>
    </location>
</feature>
<evidence type="ECO:0000256" key="17">
    <source>
        <dbReference type="SAM" id="SignalP"/>
    </source>
</evidence>
<evidence type="ECO:0000256" key="6">
    <source>
        <dbReference type="ARBA" id="ARBA00022660"/>
    </source>
</evidence>
<proteinExistence type="inferred from homology"/>
<keyword evidence="8" id="KW-1278">Translocase</keyword>
<dbReference type="GO" id="GO:0003954">
    <property type="term" value="F:NADH dehydrogenase activity"/>
    <property type="evidence" value="ECO:0007669"/>
    <property type="project" value="TreeGrafter"/>
</dbReference>
<feature type="transmembrane region" description="Helical" evidence="16">
    <location>
        <begin position="225"/>
        <end position="244"/>
    </location>
</feature>
<evidence type="ECO:0000256" key="3">
    <source>
        <dbReference type="ARBA" id="ARBA00012944"/>
    </source>
</evidence>
<keyword evidence="9 16" id="KW-0249">Electron transport</keyword>
<evidence type="ECO:0000313" key="20">
    <source>
        <dbReference type="EMBL" id="QOD96949.1"/>
    </source>
</evidence>
<evidence type="ECO:0000256" key="4">
    <source>
        <dbReference type="ARBA" id="ARBA00021006"/>
    </source>
</evidence>
<comment type="catalytic activity">
    <reaction evidence="15 16">
        <text>a ubiquinone + NADH + 5 H(+)(in) = a ubiquinol + NAD(+) + 4 H(+)(out)</text>
        <dbReference type="Rhea" id="RHEA:29091"/>
        <dbReference type="Rhea" id="RHEA-COMP:9565"/>
        <dbReference type="Rhea" id="RHEA-COMP:9566"/>
        <dbReference type="ChEBI" id="CHEBI:15378"/>
        <dbReference type="ChEBI" id="CHEBI:16389"/>
        <dbReference type="ChEBI" id="CHEBI:17976"/>
        <dbReference type="ChEBI" id="CHEBI:57540"/>
        <dbReference type="ChEBI" id="CHEBI:57945"/>
        <dbReference type="EC" id="7.1.1.2"/>
    </reaction>
</comment>
<dbReference type="RefSeq" id="YP_010001011.1">
    <property type="nucleotide sequence ID" value="NC_053107.1"/>
</dbReference>
<reference evidence="20" key="1">
    <citation type="submission" date="2019-08" db="EMBL/GenBank/DDBJ databases">
        <title>Densely sampling genomes across the diversity of birds increases power of comparative genomics analyses.</title>
        <authorList>
            <consortium name="B10K project Consortium"/>
            <person name="Feng S."/>
            <person name="Stiller J."/>
            <person name="Andreu-Sanchez S."/>
            <person name="Margaryan A."/>
            <person name="Chen W."/>
            <person name="Paten B."/>
            <person name="Zhang G."/>
        </authorList>
    </citation>
    <scope>NUCLEOTIDE SEQUENCE</scope>
</reference>
<feature type="transmembrane region" description="Helical" evidence="16">
    <location>
        <begin position="145"/>
        <end position="167"/>
    </location>
</feature>
<dbReference type="GO" id="GO:0031966">
    <property type="term" value="C:mitochondrial membrane"/>
    <property type="evidence" value="ECO:0007669"/>
    <property type="project" value="UniProtKB-SubCell"/>
</dbReference>
<comment type="subcellular location">
    <subcellularLocation>
        <location evidence="1 16">Mitochondrion membrane</location>
        <topology evidence="1 16">Multi-pass membrane protein</topology>
    </subcellularLocation>
</comment>
<evidence type="ECO:0000256" key="9">
    <source>
        <dbReference type="ARBA" id="ARBA00022982"/>
    </source>
</evidence>
<evidence type="ECO:0000256" key="1">
    <source>
        <dbReference type="ARBA" id="ARBA00004225"/>
    </source>
</evidence>
<keyword evidence="5 16" id="KW-0813">Transport</keyword>
<evidence type="ECO:0000256" key="8">
    <source>
        <dbReference type="ARBA" id="ARBA00022967"/>
    </source>
</evidence>
<evidence type="ECO:0000256" key="10">
    <source>
        <dbReference type="ARBA" id="ARBA00022989"/>
    </source>
</evidence>
<keyword evidence="10 16" id="KW-1133">Transmembrane helix</keyword>
<dbReference type="GeneID" id="63025786"/>
<feature type="transmembrane region" description="Helical" evidence="16">
    <location>
        <begin position="434"/>
        <end position="454"/>
    </location>
</feature>
<feature type="transmembrane region" description="Helical" evidence="16">
    <location>
        <begin position="351"/>
        <end position="369"/>
    </location>
</feature>
<dbReference type="InterPro" id="IPR000260">
    <property type="entry name" value="NADH4_N"/>
</dbReference>
<organism evidence="20">
    <name type="scientific">Sapayoa aenigma</name>
    <name type="common">broad-billed sapayoa</name>
    <dbReference type="NCBI Taxonomy" id="239371"/>
    <lineage>
        <taxon>Eukaryota</taxon>
        <taxon>Metazoa</taxon>
        <taxon>Chordata</taxon>
        <taxon>Craniata</taxon>
        <taxon>Vertebrata</taxon>
        <taxon>Euteleostomi</taxon>
        <taxon>Archelosauria</taxon>
        <taxon>Archosauria</taxon>
        <taxon>Dinosauria</taxon>
        <taxon>Saurischia</taxon>
        <taxon>Theropoda</taxon>
        <taxon>Coelurosauria</taxon>
        <taxon>Aves</taxon>
        <taxon>Neognathae</taxon>
        <taxon>Neoaves</taxon>
        <taxon>Telluraves</taxon>
        <taxon>Australaves</taxon>
        <taxon>Passeriformes</taxon>
        <taxon>Tyrannidae</taxon>
        <taxon>Sapayoa</taxon>
    </lineage>
</organism>
<keyword evidence="11 16" id="KW-0520">NAD</keyword>
<feature type="transmembrane region" description="Helical" evidence="16">
    <location>
        <begin position="284"/>
        <end position="303"/>
    </location>
</feature>
<gene>
    <name evidence="20" type="primary">ND4</name>
</gene>
<feature type="signal peptide" evidence="17">
    <location>
        <begin position="1"/>
        <end position="17"/>
    </location>
</feature>
<evidence type="ECO:0000259" key="19">
    <source>
        <dbReference type="Pfam" id="PF01059"/>
    </source>
</evidence>
<dbReference type="PANTHER" id="PTHR43507:SF20">
    <property type="entry name" value="NADH-UBIQUINONE OXIDOREDUCTASE CHAIN 4"/>
    <property type="match status" value="1"/>
</dbReference>
<feature type="transmembrane region" description="Helical" evidence="16">
    <location>
        <begin position="187"/>
        <end position="205"/>
    </location>
</feature>
<dbReference type="InterPro" id="IPR003918">
    <property type="entry name" value="NADH_UbQ_OxRdtase"/>
</dbReference>
<dbReference type="InterPro" id="IPR001750">
    <property type="entry name" value="ND/Mrp_TM"/>
</dbReference>
<feature type="transmembrane region" description="Helical" evidence="16">
    <location>
        <begin position="389"/>
        <end position="413"/>
    </location>
</feature>
<keyword evidence="17" id="KW-0732">Signal</keyword>
<dbReference type="InterPro" id="IPR010227">
    <property type="entry name" value="NADH_Q_OxRdtase_chainM/4"/>
</dbReference>
<dbReference type="Pfam" id="PF01059">
    <property type="entry name" value="Oxidored_q5_N"/>
    <property type="match status" value="1"/>
</dbReference>
<evidence type="ECO:0000256" key="2">
    <source>
        <dbReference type="ARBA" id="ARBA00009025"/>
    </source>
</evidence>
<dbReference type="PANTHER" id="PTHR43507">
    <property type="entry name" value="NADH-UBIQUINONE OXIDOREDUCTASE CHAIN 4"/>
    <property type="match status" value="1"/>
</dbReference>
<dbReference type="EC" id="7.1.1.2" evidence="3 16"/>
<sequence>MLKIILPTIMLMPLVLLSPTKHLWTNITSHSLLIATISLQWLTPTYFPNKNLTQWTGIDQISSPLLTLSCWLLPLMILASQNHLQQEPNSRKQIFLLTMIFTQPFIILAFSALELTLFYVTFEATLIPTLVLITRWGNQPERLSAGIYLLFFTLISSLPLLISILHIHTQTGTLHLLMLKLSHPLLLPSWTGMLSGSALLMAFMVKAPLYGLHLWLPKAHVEAPIAGSMLLAALLLKLGGYGIMRMSMLITPLLNYFYYPFLTLALWGALMTSSICLRQIDLKSLIAYSSVSHMGLVISATMIQTHWSFAGAMVMMIAHGLTSSMLFCLANTNYERSHSRILLLTRGLQPLLPLMATWWLLASLTNMALPPTINLMAELTIMVALFNWSTFTIILTGTATLLTAAYTLFMYLTTQRGPLPTHITSMQNTNTREHLIMTFHILPTLLLILSPELISGAPL</sequence>
<evidence type="ECO:0000256" key="7">
    <source>
        <dbReference type="ARBA" id="ARBA00022692"/>
    </source>
</evidence>
<evidence type="ECO:0000256" key="13">
    <source>
        <dbReference type="ARBA" id="ARBA00023128"/>
    </source>
</evidence>
<keyword evidence="13 16" id="KW-0496">Mitochondrion</keyword>
<evidence type="ECO:0000256" key="14">
    <source>
        <dbReference type="ARBA" id="ARBA00023136"/>
    </source>
</evidence>
<protein>
    <recommendedName>
        <fullName evidence="4 16">NADH-ubiquinone oxidoreductase chain 4</fullName>
        <ecNumber evidence="3 16">7.1.1.2</ecNumber>
    </recommendedName>
</protein>
<dbReference type="GO" id="GO:0042773">
    <property type="term" value="P:ATP synthesis coupled electron transport"/>
    <property type="evidence" value="ECO:0007669"/>
    <property type="project" value="InterPro"/>
</dbReference>
<accession>A0A7L8DA51</accession>
<feature type="transmembrane region" description="Helical" evidence="16">
    <location>
        <begin position="309"/>
        <end position="330"/>
    </location>
</feature>
<dbReference type="PRINTS" id="PR01437">
    <property type="entry name" value="NUOXDRDTASE4"/>
</dbReference>
<evidence type="ECO:0000256" key="16">
    <source>
        <dbReference type="RuleBase" id="RU003297"/>
    </source>
</evidence>
<name>A0A7L8DA51_9TYRA</name>
<dbReference type="AlphaFoldDB" id="A0A7L8DA51"/>
<keyword evidence="14 16" id="KW-0472">Membrane</keyword>
<keyword evidence="7 16" id="KW-0812">Transmembrane</keyword>
<dbReference type="GO" id="GO:0015990">
    <property type="term" value="P:electron transport coupled proton transport"/>
    <property type="evidence" value="ECO:0007669"/>
    <property type="project" value="TreeGrafter"/>
</dbReference>
<dbReference type="EMBL" id="MN356372">
    <property type="protein sequence ID" value="QOD96949.1"/>
    <property type="molecule type" value="Genomic_DNA"/>
</dbReference>
<evidence type="ECO:0000256" key="12">
    <source>
        <dbReference type="ARBA" id="ARBA00023075"/>
    </source>
</evidence>
<dbReference type="Pfam" id="PF00361">
    <property type="entry name" value="Proton_antipo_M"/>
    <property type="match status" value="1"/>
</dbReference>
<keyword evidence="6 16" id="KW-0679">Respiratory chain</keyword>
<comment type="similarity">
    <text evidence="2 16">Belongs to the complex I subunit 4 family.</text>
</comment>
<comment type="function">
    <text evidence="16">Core subunit of the mitochondrial membrane respiratory chain NADH dehydrogenase (Complex I) which catalyzes electron transfer from NADH through the respiratory chain, using ubiquinone as an electron acceptor. Essential for the catalytic activity and assembly of complex I.</text>
</comment>
<feature type="domain" description="NADH:ubiquinone oxidoreductase chain 4 N-terminal" evidence="19">
    <location>
        <begin position="1"/>
        <end position="109"/>
    </location>
</feature>
<feature type="transmembrane region" description="Helical" evidence="16">
    <location>
        <begin position="256"/>
        <end position="277"/>
    </location>
</feature>
<evidence type="ECO:0000256" key="5">
    <source>
        <dbReference type="ARBA" id="ARBA00022448"/>
    </source>
</evidence>
<geneLocation type="mitochondrion" evidence="20"/>
<dbReference type="CTD" id="4538"/>
<dbReference type="GO" id="GO:0008137">
    <property type="term" value="F:NADH dehydrogenase (ubiquinone) activity"/>
    <property type="evidence" value="ECO:0007669"/>
    <property type="project" value="UniProtKB-UniRule"/>
</dbReference>
<dbReference type="NCBIfam" id="TIGR01972">
    <property type="entry name" value="NDH_I_M"/>
    <property type="match status" value="1"/>
</dbReference>
<evidence type="ECO:0000256" key="15">
    <source>
        <dbReference type="ARBA" id="ARBA00049551"/>
    </source>
</evidence>